<accession>A0ABP5VI74</accession>
<proteinExistence type="inferred from homology"/>
<protein>
    <recommendedName>
        <fullName evidence="5">Type II toxin-antitoxin system prevent-host-death family antitoxin</fullName>
    </recommendedName>
</protein>
<keyword evidence="4" id="KW-1185">Reference proteome</keyword>
<evidence type="ECO:0008006" key="5">
    <source>
        <dbReference type="Google" id="ProtNLM"/>
    </source>
</evidence>
<sequence length="148" mass="16305">MPRSLDPSAEATLVAAGREIARLADGRAEGQAKPARGDRCLMMMCHLVAPRGAARYRDGMSVQPEITQRDLRNRSKEIMDAVQGGQAFTVTRDGHQIGELIPLRRRRRFVPRGEFAAMSRSAPGISLDAFRADQDATADQEPDDPYGR</sequence>
<dbReference type="RefSeq" id="WP_344587210.1">
    <property type="nucleotide sequence ID" value="NZ_BAAARW010000003.1"/>
</dbReference>
<feature type="region of interest" description="Disordered" evidence="2">
    <location>
        <begin position="126"/>
        <end position="148"/>
    </location>
</feature>
<comment type="caution">
    <text evidence="3">The sequence shown here is derived from an EMBL/GenBank/DDBJ whole genome shotgun (WGS) entry which is preliminary data.</text>
</comment>
<evidence type="ECO:0000256" key="2">
    <source>
        <dbReference type="SAM" id="MobiDB-lite"/>
    </source>
</evidence>
<evidence type="ECO:0000313" key="3">
    <source>
        <dbReference type="EMBL" id="GAA2403992.1"/>
    </source>
</evidence>
<name>A0ABP5VI74_9ACTN</name>
<dbReference type="InterPro" id="IPR036165">
    <property type="entry name" value="YefM-like_sf"/>
</dbReference>
<evidence type="ECO:0000313" key="4">
    <source>
        <dbReference type="Proteomes" id="UP001501231"/>
    </source>
</evidence>
<dbReference type="Proteomes" id="UP001501231">
    <property type="component" value="Unassembled WGS sequence"/>
</dbReference>
<feature type="compositionally biased region" description="Acidic residues" evidence="2">
    <location>
        <begin position="136"/>
        <end position="148"/>
    </location>
</feature>
<gene>
    <name evidence="3" type="ORF">GCM10010191_09600</name>
</gene>
<reference evidence="4" key="1">
    <citation type="journal article" date="2019" name="Int. J. Syst. Evol. Microbiol.">
        <title>The Global Catalogue of Microorganisms (GCM) 10K type strain sequencing project: providing services to taxonomists for standard genome sequencing and annotation.</title>
        <authorList>
            <consortium name="The Broad Institute Genomics Platform"/>
            <consortium name="The Broad Institute Genome Sequencing Center for Infectious Disease"/>
            <person name="Wu L."/>
            <person name="Ma J."/>
        </authorList>
    </citation>
    <scope>NUCLEOTIDE SEQUENCE [LARGE SCALE GENOMIC DNA]</scope>
    <source>
        <strain evidence="4">JCM 3325</strain>
    </source>
</reference>
<comment type="similarity">
    <text evidence="1">Belongs to the phD/YefM antitoxin family.</text>
</comment>
<evidence type="ECO:0000256" key="1">
    <source>
        <dbReference type="ARBA" id="ARBA00009981"/>
    </source>
</evidence>
<dbReference type="SUPFAM" id="SSF143120">
    <property type="entry name" value="YefM-like"/>
    <property type="match status" value="1"/>
</dbReference>
<dbReference type="EMBL" id="BAAARW010000003">
    <property type="protein sequence ID" value="GAA2403992.1"/>
    <property type="molecule type" value="Genomic_DNA"/>
</dbReference>
<organism evidence="3 4">
    <name type="scientific">Actinomadura vinacea</name>
    <dbReference type="NCBI Taxonomy" id="115336"/>
    <lineage>
        <taxon>Bacteria</taxon>
        <taxon>Bacillati</taxon>
        <taxon>Actinomycetota</taxon>
        <taxon>Actinomycetes</taxon>
        <taxon>Streptosporangiales</taxon>
        <taxon>Thermomonosporaceae</taxon>
        <taxon>Actinomadura</taxon>
    </lineage>
</organism>